<gene>
    <name evidence="4" type="primary">LOC115888151</name>
</gene>
<dbReference type="GO" id="GO:0006887">
    <property type="term" value="P:exocytosis"/>
    <property type="evidence" value="ECO:0007669"/>
    <property type="project" value="TreeGrafter"/>
</dbReference>
<evidence type="ECO:0000313" key="3">
    <source>
        <dbReference type="Proteomes" id="UP000504635"/>
    </source>
</evidence>
<dbReference type="PANTHER" id="PTHR13015">
    <property type="entry name" value="PROTEIN AD-016-RELATED"/>
    <property type="match status" value="1"/>
</dbReference>
<keyword evidence="3" id="KW-1185">Reference proteome</keyword>
<dbReference type="PANTHER" id="PTHR13015:SF0">
    <property type="entry name" value="WASH COMPLEX SUBUNIT 3"/>
    <property type="match status" value="1"/>
</dbReference>
<dbReference type="GeneID" id="115888151"/>
<feature type="region of interest" description="Disordered" evidence="2">
    <location>
        <begin position="92"/>
        <end position="122"/>
    </location>
</feature>
<dbReference type="RefSeq" id="XP_030763607.1">
    <property type="nucleotide sequence ID" value="XM_030907747.1"/>
</dbReference>
<evidence type="ECO:0000313" key="4">
    <source>
        <dbReference type="RefSeq" id="XP_030763607.1"/>
    </source>
</evidence>
<dbReference type="Pfam" id="PF10152">
    <property type="entry name" value="CCDC53"/>
    <property type="match status" value="1"/>
</dbReference>
<feature type="compositionally biased region" description="Polar residues" evidence="2">
    <location>
        <begin position="95"/>
        <end position="108"/>
    </location>
</feature>
<accession>A0A6J2YJN1</accession>
<dbReference type="GO" id="GO:0071203">
    <property type="term" value="C:WASH complex"/>
    <property type="evidence" value="ECO:0007669"/>
    <property type="project" value="InterPro"/>
</dbReference>
<name>A0A6J2YJN1_SITOR</name>
<feature type="region of interest" description="Disordered" evidence="2">
    <location>
        <begin position="172"/>
        <end position="193"/>
    </location>
</feature>
<protein>
    <submittedName>
        <fullName evidence="4">WASH complex subunit 3</fullName>
    </submittedName>
</protein>
<dbReference type="InterPro" id="IPR019309">
    <property type="entry name" value="WASHC3"/>
</dbReference>
<dbReference type="Proteomes" id="UP000504635">
    <property type="component" value="Unplaced"/>
</dbReference>
<reference evidence="4" key="1">
    <citation type="submission" date="2025-08" db="UniProtKB">
        <authorList>
            <consortium name="RefSeq"/>
        </authorList>
    </citation>
    <scope>IDENTIFICATION</scope>
    <source>
        <tissue evidence="4">Gonads</tissue>
    </source>
</reference>
<dbReference type="FunCoup" id="A0A6J2YJN1">
    <property type="interactions" value="1054"/>
</dbReference>
<dbReference type="InParanoid" id="A0A6J2YJN1"/>
<proteinExistence type="inferred from homology"/>
<evidence type="ECO:0000256" key="1">
    <source>
        <dbReference type="ARBA" id="ARBA00006290"/>
    </source>
</evidence>
<dbReference type="AlphaFoldDB" id="A0A6J2YJN1"/>
<dbReference type="Gene3D" id="1.20.5.110">
    <property type="match status" value="1"/>
</dbReference>
<comment type="similarity">
    <text evidence="1">Belongs to the CCDC53 family.</text>
</comment>
<organism evidence="3 4">
    <name type="scientific">Sitophilus oryzae</name>
    <name type="common">Rice weevil</name>
    <name type="synonym">Curculio oryzae</name>
    <dbReference type="NCBI Taxonomy" id="7048"/>
    <lineage>
        <taxon>Eukaryota</taxon>
        <taxon>Metazoa</taxon>
        <taxon>Ecdysozoa</taxon>
        <taxon>Arthropoda</taxon>
        <taxon>Hexapoda</taxon>
        <taxon>Insecta</taxon>
        <taxon>Pterygota</taxon>
        <taxon>Neoptera</taxon>
        <taxon>Endopterygota</taxon>
        <taxon>Coleoptera</taxon>
        <taxon>Polyphaga</taxon>
        <taxon>Cucujiformia</taxon>
        <taxon>Curculionidae</taxon>
        <taxon>Dryophthorinae</taxon>
        <taxon>Sitophilus</taxon>
    </lineage>
</organism>
<dbReference type="KEGG" id="soy:115888151"/>
<evidence type="ECO:0000256" key="2">
    <source>
        <dbReference type="SAM" id="MobiDB-lite"/>
    </source>
</evidence>
<dbReference type="OrthoDB" id="268027at2759"/>
<sequence>MTMQDEELTAVNANVDYKEILPIQQKRTIAFVNHFLMNTVSYLNNFAQSCESRFMEFEYKIQKIEASLLILEAQLSSIPGLETKTVLPENDLNEVGSTNETNKINQENIDNDKGPASSEVDTNPVITENQSEVTTDAIKICDDPRFAKFFKLLHVGVPAQAVKLKMQTEGLDPTLLDNPDALAPESSIEPEGT</sequence>
<dbReference type="CTD" id="34097"/>
<dbReference type="GO" id="GO:0030041">
    <property type="term" value="P:actin filament polymerization"/>
    <property type="evidence" value="ECO:0007669"/>
    <property type="project" value="TreeGrafter"/>
</dbReference>